<comment type="caution">
    <text evidence="2">The sequence shown here is derived from an EMBL/GenBank/DDBJ whole genome shotgun (WGS) entry which is preliminary data.</text>
</comment>
<reference evidence="2 3" key="1">
    <citation type="submission" date="2019-05" db="EMBL/GenBank/DDBJ databases">
        <title>Comparative genomics and metabolomics analyses of clavulanic acid producing Streptomyces species provides insight into specialized metabolism and evolution of beta-lactam biosynthetic gene clusters.</title>
        <authorList>
            <person name="Moore M.A."/>
            <person name="Cruz-Morales P."/>
            <person name="Barona Gomez F."/>
            <person name="Kapil T."/>
        </authorList>
    </citation>
    <scope>NUCLEOTIDE SEQUENCE [LARGE SCALE GENOMIC DNA]</scope>
    <source>
        <strain evidence="2 3">NRRL 5741</strain>
    </source>
</reference>
<organism evidence="2 3">
    <name type="scientific">Streptomyces jumonjinensis</name>
    <dbReference type="NCBI Taxonomy" id="1945"/>
    <lineage>
        <taxon>Bacteria</taxon>
        <taxon>Bacillati</taxon>
        <taxon>Actinomycetota</taxon>
        <taxon>Actinomycetes</taxon>
        <taxon>Kitasatosporales</taxon>
        <taxon>Streptomycetaceae</taxon>
        <taxon>Streptomyces</taxon>
    </lineage>
</organism>
<dbReference type="Proteomes" id="UP000419138">
    <property type="component" value="Unassembled WGS sequence"/>
</dbReference>
<evidence type="ECO:0000313" key="3">
    <source>
        <dbReference type="Proteomes" id="UP000419138"/>
    </source>
</evidence>
<evidence type="ECO:0000313" key="2">
    <source>
        <dbReference type="EMBL" id="MQT02796.1"/>
    </source>
</evidence>
<proteinExistence type="predicted"/>
<keyword evidence="3" id="KW-1185">Reference proteome</keyword>
<evidence type="ECO:0000256" key="1">
    <source>
        <dbReference type="SAM" id="MobiDB-lite"/>
    </source>
</evidence>
<accession>A0A646KP81</accession>
<gene>
    <name evidence="2" type="ORF">FF041_22155</name>
</gene>
<sequence>MSTPLHGDAFEPAAKFGNSRPCPRDCGLAVTVPDVRRTRYELADERLGYARDDRRCLRPPFMPMPGAAMGN</sequence>
<dbReference type="AlphaFoldDB" id="A0A646KP81"/>
<dbReference type="EMBL" id="VCLA01000157">
    <property type="protein sequence ID" value="MQT02796.1"/>
    <property type="molecule type" value="Genomic_DNA"/>
</dbReference>
<dbReference type="OrthoDB" id="3401849at2"/>
<protein>
    <submittedName>
        <fullName evidence="2">Uncharacterized protein</fullName>
    </submittedName>
</protein>
<name>A0A646KP81_STRJU</name>
<feature type="region of interest" description="Disordered" evidence="1">
    <location>
        <begin position="1"/>
        <end position="20"/>
    </location>
</feature>